<keyword evidence="1 7" id="KW-0645">Protease</keyword>
<proteinExistence type="inferred from homology"/>
<name>A0A835CRJ1_APHGI</name>
<dbReference type="CDD" id="cd00190">
    <property type="entry name" value="Tryp_SPc"/>
    <property type="match status" value="1"/>
</dbReference>
<keyword evidence="12" id="KW-1185">Reference proteome</keyword>
<evidence type="ECO:0000256" key="5">
    <source>
        <dbReference type="ARBA" id="ARBA00023157"/>
    </source>
</evidence>
<dbReference type="AlphaFoldDB" id="A0A835CRJ1"/>
<protein>
    <recommendedName>
        <fullName evidence="13">Proclotting enzyme</fullName>
    </recommendedName>
</protein>
<feature type="compositionally biased region" description="Pro residues" evidence="8">
    <location>
        <begin position="272"/>
        <end position="287"/>
    </location>
</feature>
<dbReference type="EMBL" id="JACMRX010000004">
    <property type="protein sequence ID" value="KAF7991278.1"/>
    <property type="molecule type" value="Genomic_DNA"/>
</dbReference>
<dbReference type="InterPro" id="IPR043504">
    <property type="entry name" value="Peptidase_S1_PA_chymotrypsin"/>
</dbReference>
<dbReference type="PANTHER" id="PTHR24258:SF116">
    <property type="entry name" value="FI16631P1-RELATED"/>
    <property type="match status" value="1"/>
</dbReference>
<dbReference type="InterPro" id="IPR001254">
    <property type="entry name" value="Trypsin_dom"/>
</dbReference>
<dbReference type="SUPFAM" id="SSF50494">
    <property type="entry name" value="Trypsin-like serine proteases"/>
    <property type="match status" value="1"/>
</dbReference>
<dbReference type="OrthoDB" id="6348928at2759"/>
<evidence type="ECO:0000313" key="12">
    <source>
        <dbReference type="Proteomes" id="UP000639338"/>
    </source>
</evidence>
<dbReference type="InterPro" id="IPR033116">
    <property type="entry name" value="TRYPSIN_SER"/>
</dbReference>
<evidence type="ECO:0000256" key="8">
    <source>
        <dbReference type="SAM" id="MobiDB-lite"/>
    </source>
</evidence>
<evidence type="ECO:0000259" key="9">
    <source>
        <dbReference type="PROSITE" id="PS50240"/>
    </source>
</evidence>
<dbReference type="Proteomes" id="UP000639338">
    <property type="component" value="Unassembled WGS sequence"/>
</dbReference>
<feature type="compositionally biased region" description="Polar residues" evidence="8">
    <location>
        <begin position="198"/>
        <end position="207"/>
    </location>
</feature>
<comment type="caution">
    <text evidence="11">The sequence shown here is derived from an EMBL/GenBank/DDBJ whole genome shotgun (WGS) entry which is preliminary data.</text>
</comment>
<dbReference type="SMART" id="SM00680">
    <property type="entry name" value="CLIP"/>
    <property type="match status" value="1"/>
</dbReference>
<feature type="compositionally biased region" description="Basic and acidic residues" evidence="8">
    <location>
        <begin position="181"/>
        <end position="197"/>
    </location>
</feature>
<dbReference type="Pfam" id="PF00089">
    <property type="entry name" value="Trypsin"/>
    <property type="match status" value="1"/>
</dbReference>
<dbReference type="PANTHER" id="PTHR24258">
    <property type="entry name" value="SERINE PROTEASE-RELATED"/>
    <property type="match status" value="1"/>
</dbReference>
<feature type="compositionally biased region" description="Low complexity" evidence="8">
    <location>
        <begin position="252"/>
        <end position="268"/>
    </location>
</feature>
<feature type="domain" description="Clip" evidence="10">
    <location>
        <begin position="202"/>
        <end position="245"/>
    </location>
</feature>
<evidence type="ECO:0000256" key="4">
    <source>
        <dbReference type="ARBA" id="ARBA00022825"/>
    </source>
</evidence>
<dbReference type="FunFam" id="2.40.10.10:FF:000006">
    <property type="entry name" value="Serine proteinase stubble"/>
    <property type="match status" value="1"/>
</dbReference>
<dbReference type="PROSITE" id="PS00135">
    <property type="entry name" value="TRYPSIN_SER"/>
    <property type="match status" value="1"/>
</dbReference>
<evidence type="ECO:0000256" key="6">
    <source>
        <dbReference type="ARBA" id="ARBA00024195"/>
    </source>
</evidence>
<sequence length="586" mass="65147">MMIFSLRLTSWVLGIFLIINYSLLIVLAFDDNPQYQNQRHAYRANNHQTRRQYENWDNNLRKSLINRRDTQEIQYTKLIPVHTIEAKRDPLMTISETLGALNTVGSYIVNMTRGGENSSNPSKELPSAIYTISKNILGRNVTDSIAPLVRGVKLSPKQTTTTSTTTTTTTPLPFILTSESSRIDDNSELNTVRDKESGSSSSCTTADGGNGKCQDLSNCPQLLLDLTKLRQSLCFKSLFVPGVCCPIDKPESTTYPSQTSSTSTVSESGRPTRPPYRPVKPATPRPIPLFPITSTPTTTTSVILQQLPDLFLNTTNEVIDNIDNNFIQDDEECGVRNAGKYRVVGGEEALPGRWPWMAAIFLHGTKKTEFWCGGSLIGPRHILTAAHCTRDQRQKPFSARQFTVRLGDIDLERDDEPSSPETYTVKAVHAHNKFSRVGFYNDIAILELSSPVKKSPYVIPICLPQGRYRTEIFSGARPTVVGWGTTYYGGKESTVQRQAVLPVWRNEDCNAAYFQPITGNFLCAGYSQGGKDACQGDSGGPLMLRAEGKWMQIGIVSFGNKCGEPGYPGVYTRVTEYSDWIKNNIF</sequence>
<dbReference type="PRINTS" id="PR00722">
    <property type="entry name" value="CHYMOTRYPSIN"/>
</dbReference>
<comment type="similarity">
    <text evidence="6">Belongs to the peptidase S1 family. CLIP subfamily.</text>
</comment>
<dbReference type="PROSITE" id="PS00134">
    <property type="entry name" value="TRYPSIN_HIS"/>
    <property type="match status" value="1"/>
</dbReference>
<accession>A0A835CRJ1</accession>
<feature type="region of interest" description="Disordered" evidence="8">
    <location>
        <begin position="250"/>
        <end position="287"/>
    </location>
</feature>
<organism evidence="11 12">
    <name type="scientific">Aphidius gifuensis</name>
    <name type="common">Parasitoid wasp</name>
    <dbReference type="NCBI Taxonomy" id="684658"/>
    <lineage>
        <taxon>Eukaryota</taxon>
        <taxon>Metazoa</taxon>
        <taxon>Ecdysozoa</taxon>
        <taxon>Arthropoda</taxon>
        <taxon>Hexapoda</taxon>
        <taxon>Insecta</taxon>
        <taxon>Pterygota</taxon>
        <taxon>Neoptera</taxon>
        <taxon>Endopterygota</taxon>
        <taxon>Hymenoptera</taxon>
        <taxon>Apocrita</taxon>
        <taxon>Ichneumonoidea</taxon>
        <taxon>Braconidae</taxon>
        <taxon>Aphidiinae</taxon>
        <taxon>Aphidius</taxon>
    </lineage>
</organism>
<dbReference type="SMART" id="SM00020">
    <property type="entry name" value="Tryp_SPc"/>
    <property type="match status" value="1"/>
</dbReference>
<keyword evidence="2" id="KW-0732">Signal</keyword>
<dbReference type="PROSITE" id="PS51888">
    <property type="entry name" value="CLIP"/>
    <property type="match status" value="1"/>
</dbReference>
<evidence type="ECO:0000256" key="7">
    <source>
        <dbReference type="RuleBase" id="RU363034"/>
    </source>
</evidence>
<dbReference type="Gene3D" id="2.40.10.10">
    <property type="entry name" value="Trypsin-like serine proteases"/>
    <property type="match status" value="1"/>
</dbReference>
<dbReference type="PROSITE" id="PS50240">
    <property type="entry name" value="TRYPSIN_DOM"/>
    <property type="match status" value="1"/>
</dbReference>
<gene>
    <name evidence="11" type="ORF">HCN44_002840</name>
</gene>
<feature type="region of interest" description="Disordered" evidence="8">
    <location>
        <begin position="178"/>
        <end position="209"/>
    </location>
</feature>
<dbReference type="InterPro" id="IPR001314">
    <property type="entry name" value="Peptidase_S1A"/>
</dbReference>
<reference evidence="11 12" key="1">
    <citation type="submission" date="2020-08" db="EMBL/GenBank/DDBJ databases">
        <title>Aphidius gifuensis genome sequencing and assembly.</title>
        <authorList>
            <person name="Du Z."/>
        </authorList>
    </citation>
    <scope>NUCLEOTIDE SEQUENCE [LARGE SCALE GENOMIC DNA]</scope>
    <source>
        <strain evidence="11">YNYX2018</strain>
        <tissue evidence="11">Adults</tissue>
    </source>
</reference>
<keyword evidence="5" id="KW-1015">Disulfide bond</keyword>
<dbReference type="InterPro" id="IPR018114">
    <property type="entry name" value="TRYPSIN_HIS"/>
</dbReference>
<keyword evidence="3 7" id="KW-0378">Hydrolase</keyword>
<evidence type="ECO:0000313" key="11">
    <source>
        <dbReference type="EMBL" id="KAF7991278.1"/>
    </source>
</evidence>
<evidence type="ECO:0000256" key="2">
    <source>
        <dbReference type="ARBA" id="ARBA00022729"/>
    </source>
</evidence>
<feature type="domain" description="Peptidase S1" evidence="9">
    <location>
        <begin position="343"/>
        <end position="586"/>
    </location>
</feature>
<evidence type="ECO:0000256" key="1">
    <source>
        <dbReference type="ARBA" id="ARBA00022670"/>
    </source>
</evidence>
<evidence type="ECO:0000256" key="3">
    <source>
        <dbReference type="ARBA" id="ARBA00022801"/>
    </source>
</evidence>
<keyword evidence="4 7" id="KW-0720">Serine protease</keyword>
<dbReference type="InterPro" id="IPR009003">
    <property type="entry name" value="Peptidase_S1_PA"/>
</dbReference>
<dbReference type="GO" id="GO:0006508">
    <property type="term" value="P:proteolysis"/>
    <property type="evidence" value="ECO:0007669"/>
    <property type="project" value="UniProtKB-KW"/>
</dbReference>
<dbReference type="GO" id="GO:0004252">
    <property type="term" value="F:serine-type endopeptidase activity"/>
    <property type="evidence" value="ECO:0007669"/>
    <property type="project" value="InterPro"/>
</dbReference>
<evidence type="ECO:0008006" key="13">
    <source>
        <dbReference type="Google" id="ProtNLM"/>
    </source>
</evidence>
<evidence type="ECO:0000259" key="10">
    <source>
        <dbReference type="PROSITE" id="PS51888"/>
    </source>
</evidence>
<dbReference type="InterPro" id="IPR022700">
    <property type="entry name" value="CLIP"/>
</dbReference>